<dbReference type="PROSITE" id="PS51201">
    <property type="entry name" value="RCK_N"/>
    <property type="match status" value="2"/>
</dbReference>
<dbReference type="PROSITE" id="PS51202">
    <property type="entry name" value="RCK_C"/>
    <property type="match status" value="2"/>
</dbReference>
<feature type="domain" description="RCK C-terminal" evidence="8">
    <location>
        <begin position="144"/>
        <end position="228"/>
    </location>
</feature>
<dbReference type="Proteomes" id="UP000229730">
    <property type="component" value="Unassembled WGS sequence"/>
</dbReference>
<dbReference type="GO" id="GO:0015079">
    <property type="term" value="F:potassium ion transmembrane transporter activity"/>
    <property type="evidence" value="ECO:0007669"/>
    <property type="project" value="InterPro"/>
</dbReference>
<dbReference type="Gene3D" id="3.40.50.720">
    <property type="entry name" value="NAD(P)-binding Rossmann-like Domain"/>
    <property type="match status" value="2"/>
</dbReference>
<feature type="domain" description="RCK C-terminal" evidence="8">
    <location>
        <begin position="372"/>
        <end position="453"/>
    </location>
</feature>
<feature type="domain" description="RCK N-terminal" evidence="7">
    <location>
        <begin position="233"/>
        <end position="352"/>
    </location>
</feature>
<dbReference type="InterPro" id="IPR050721">
    <property type="entry name" value="Trk_Ktr_HKT_K-transport"/>
</dbReference>
<evidence type="ECO:0000259" key="8">
    <source>
        <dbReference type="PROSITE" id="PS51202"/>
    </source>
</evidence>
<dbReference type="EMBL" id="PDEM01000009">
    <property type="protein sequence ID" value="PHZ86159.1"/>
    <property type="molecule type" value="Genomic_DNA"/>
</dbReference>
<dbReference type="NCBIfam" id="NF007031">
    <property type="entry name" value="PRK09496.1-2"/>
    <property type="match status" value="1"/>
</dbReference>
<gene>
    <name evidence="9" type="ORF">CRD36_05685</name>
</gene>
<keyword evidence="6" id="KW-0406">Ion transport</keyword>
<dbReference type="PRINTS" id="PR00335">
    <property type="entry name" value="KUPTAKETRKA"/>
</dbReference>
<protein>
    <recommendedName>
        <fullName evidence="1">Trk system potassium uptake protein TrkA</fullName>
    </recommendedName>
</protein>
<dbReference type="InterPro" id="IPR036721">
    <property type="entry name" value="RCK_C_sf"/>
</dbReference>
<evidence type="ECO:0000313" key="10">
    <source>
        <dbReference type="Proteomes" id="UP000229730"/>
    </source>
</evidence>
<dbReference type="InterPro" id="IPR036291">
    <property type="entry name" value="NAD(P)-bd_dom_sf"/>
</dbReference>
<dbReference type="SUPFAM" id="SSF51735">
    <property type="entry name" value="NAD(P)-binding Rossmann-fold domains"/>
    <property type="match status" value="2"/>
</dbReference>
<keyword evidence="10" id="KW-1185">Reference proteome</keyword>
<dbReference type="InParanoid" id="A0A2G4YUZ3"/>
<evidence type="ECO:0000256" key="3">
    <source>
        <dbReference type="ARBA" id="ARBA00022538"/>
    </source>
</evidence>
<evidence type="ECO:0000256" key="5">
    <source>
        <dbReference type="ARBA" id="ARBA00023027"/>
    </source>
</evidence>
<dbReference type="Pfam" id="PF02080">
    <property type="entry name" value="TrkA_C"/>
    <property type="match status" value="2"/>
</dbReference>
<evidence type="ECO:0000256" key="4">
    <source>
        <dbReference type="ARBA" id="ARBA00022958"/>
    </source>
</evidence>
<evidence type="ECO:0000313" key="9">
    <source>
        <dbReference type="EMBL" id="PHZ86159.1"/>
    </source>
</evidence>
<evidence type="ECO:0000256" key="2">
    <source>
        <dbReference type="ARBA" id="ARBA00022448"/>
    </source>
</evidence>
<dbReference type="InterPro" id="IPR006036">
    <property type="entry name" value="K_uptake_TrkA"/>
</dbReference>
<dbReference type="PANTHER" id="PTHR43833:SF5">
    <property type="entry name" value="TRK SYSTEM POTASSIUM UPTAKE PROTEIN TRKA"/>
    <property type="match status" value="1"/>
</dbReference>
<evidence type="ECO:0000256" key="6">
    <source>
        <dbReference type="ARBA" id="ARBA00023065"/>
    </source>
</evidence>
<organism evidence="9 10">
    <name type="scientific">Paremcibacter congregatus</name>
    <dbReference type="NCBI Taxonomy" id="2043170"/>
    <lineage>
        <taxon>Bacteria</taxon>
        <taxon>Pseudomonadati</taxon>
        <taxon>Pseudomonadota</taxon>
        <taxon>Alphaproteobacteria</taxon>
        <taxon>Emcibacterales</taxon>
        <taxon>Emcibacteraceae</taxon>
        <taxon>Paremcibacter</taxon>
    </lineage>
</organism>
<dbReference type="PANTHER" id="PTHR43833">
    <property type="entry name" value="POTASSIUM CHANNEL PROTEIN 2-RELATED-RELATED"/>
    <property type="match status" value="1"/>
</dbReference>
<keyword evidence="5" id="KW-0520">NAD</keyword>
<evidence type="ECO:0000256" key="1">
    <source>
        <dbReference type="ARBA" id="ARBA00017378"/>
    </source>
</evidence>
<keyword evidence="4" id="KW-0630">Potassium</keyword>
<dbReference type="InterPro" id="IPR006037">
    <property type="entry name" value="RCK_C"/>
</dbReference>
<reference evidence="9 10" key="1">
    <citation type="submission" date="2017-10" db="EMBL/GenBank/DDBJ databases">
        <title>Frigbacter circumglobatus gen. nov. sp. nov., isolated from sediment cultured in situ.</title>
        <authorList>
            <person name="Zhao Z."/>
        </authorList>
    </citation>
    <scope>NUCLEOTIDE SEQUENCE [LARGE SCALE GENOMIC DNA]</scope>
    <source>
        <strain evidence="9 10">ZYL</strain>
    </source>
</reference>
<dbReference type="AlphaFoldDB" id="A0A2G4YUZ3"/>
<dbReference type="InterPro" id="IPR003148">
    <property type="entry name" value="RCK_N"/>
</dbReference>
<proteinExistence type="predicted"/>
<keyword evidence="3" id="KW-0633">Potassium transport</keyword>
<dbReference type="NCBIfam" id="NF007039">
    <property type="entry name" value="PRK09496.3-2"/>
    <property type="match status" value="1"/>
</dbReference>
<dbReference type="RefSeq" id="WP_099471743.1">
    <property type="nucleotide sequence ID" value="NZ_CP041025.1"/>
</dbReference>
<sequence>MKVIVCGAGQVGFNIARHLASEQHDVTVIDRSPDLIAKIQSSLDVQAVVGYASHPDLLEKAGANDADMIIAVTLFDEVNMVACQVAHSLFGVPKKIARVRAQNYLDPVWQDLFSRDHMPIDVIISPEIEVAQAAIRRLEAPGAFDMVPFCDGRVRAVGVRLKEDCPVVDTPLRQLTELFPDLNIVVTSVLRDGKLIIPSSNDQLLVGDNIYFVSEDSHVERALSVFGRDEEEARRIVIVGGGNVGAFIAKQLIDNNAKIQLKIIEQDAKQAKAVAKEIPSAIVLHGDALDVDIQKEANVKASETIIAVTNDDKVNILSSLLAKQAGCRRAITLINNHSLGPLTYSVGIDAFVDPRQTTVSSILQHMRRGRIRSLHTIAGGAAEVLEAVALETSPLVGKPLRDIRLPEGIIVGSVVRDTKVIVPRGGTIIKPDDIVVVFSRQEKIRKVEELFSVRLEYF</sequence>
<dbReference type="OrthoDB" id="9775180at2"/>
<dbReference type="NCBIfam" id="NF007030">
    <property type="entry name" value="PRK09496.1-1"/>
    <property type="match status" value="1"/>
</dbReference>
<keyword evidence="2" id="KW-0813">Transport</keyword>
<accession>A0A2G4YUZ3</accession>
<dbReference type="NCBIfam" id="NF007032">
    <property type="entry name" value="PRK09496.1-4"/>
    <property type="match status" value="1"/>
</dbReference>
<evidence type="ECO:0000259" key="7">
    <source>
        <dbReference type="PROSITE" id="PS51201"/>
    </source>
</evidence>
<dbReference type="SUPFAM" id="SSF116726">
    <property type="entry name" value="TrkA C-terminal domain-like"/>
    <property type="match status" value="2"/>
</dbReference>
<dbReference type="GO" id="GO:0005886">
    <property type="term" value="C:plasma membrane"/>
    <property type="evidence" value="ECO:0007669"/>
    <property type="project" value="InterPro"/>
</dbReference>
<dbReference type="FunCoup" id="A0A2G4YUZ3">
    <property type="interactions" value="129"/>
</dbReference>
<dbReference type="Pfam" id="PF02254">
    <property type="entry name" value="TrkA_N"/>
    <property type="match status" value="2"/>
</dbReference>
<feature type="domain" description="RCK N-terminal" evidence="7">
    <location>
        <begin position="1"/>
        <end position="124"/>
    </location>
</feature>
<dbReference type="Gene3D" id="3.30.70.1450">
    <property type="entry name" value="Regulator of K+ conductance, C-terminal domain"/>
    <property type="match status" value="2"/>
</dbReference>
<comment type="caution">
    <text evidence="9">The sequence shown here is derived from an EMBL/GenBank/DDBJ whole genome shotgun (WGS) entry which is preliminary data.</text>
</comment>
<name>A0A2G4YUZ3_9PROT</name>